<dbReference type="Proteomes" id="UP001200604">
    <property type="component" value="Unassembled WGS sequence"/>
</dbReference>
<comment type="caution">
    <text evidence="3">The sequence shown here is derived from an EMBL/GenBank/DDBJ whole genome shotgun (WGS) entry which is preliminary data.</text>
</comment>
<gene>
    <name evidence="3" type="ORF">L3H44_08360</name>
</gene>
<dbReference type="InterPro" id="IPR011608">
    <property type="entry name" value="PRD"/>
</dbReference>
<dbReference type="SUPFAM" id="SSF50151">
    <property type="entry name" value="SacY-like RNA-binding domain"/>
    <property type="match status" value="1"/>
</dbReference>
<protein>
    <submittedName>
        <fullName evidence="3">PRD domain-containing protein</fullName>
    </submittedName>
</protein>
<dbReference type="InterPro" id="IPR036650">
    <property type="entry name" value="CAT_RNA-bd_dom_sf"/>
</dbReference>
<evidence type="ECO:0000259" key="2">
    <source>
        <dbReference type="PROSITE" id="PS51372"/>
    </source>
</evidence>
<dbReference type="InterPro" id="IPR036634">
    <property type="entry name" value="PRD_sf"/>
</dbReference>
<dbReference type="Pfam" id="PF00874">
    <property type="entry name" value="PRD"/>
    <property type="match status" value="2"/>
</dbReference>
<evidence type="ECO:0000313" key="3">
    <source>
        <dbReference type="EMBL" id="MCF6774416.1"/>
    </source>
</evidence>
<dbReference type="InterPro" id="IPR050661">
    <property type="entry name" value="BglG_antiterminators"/>
</dbReference>
<dbReference type="RefSeq" id="WP_046202893.1">
    <property type="nucleotide sequence ID" value="NZ_JAFFSY010000002.1"/>
</dbReference>
<feature type="domain" description="PRD" evidence="2">
    <location>
        <begin position="178"/>
        <end position="288"/>
    </location>
</feature>
<dbReference type="PANTHER" id="PTHR30185:SF15">
    <property type="entry name" value="CRYPTIC BETA-GLUCOSIDE BGL OPERON ANTITERMINATOR"/>
    <property type="match status" value="1"/>
</dbReference>
<evidence type="ECO:0000256" key="1">
    <source>
        <dbReference type="ARBA" id="ARBA00022737"/>
    </source>
</evidence>
<dbReference type="EMBL" id="JAKJKU010000003">
    <property type="protein sequence ID" value="MCF6774416.1"/>
    <property type="molecule type" value="Genomic_DNA"/>
</dbReference>
<dbReference type="Pfam" id="PF03123">
    <property type="entry name" value="CAT_RBD"/>
    <property type="match status" value="1"/>
</dbReference>
<dbReference type="InterPro" id="IPR004341">
    <property type="entry name" value="CAT_RNA-bd_dom"/>
</dbReference>
<name>A0ABS9HN10_9CORY</name>
<feature type="domain" description="PRD" evidence="2">
    <location>
        <begin position="65"/>
        <end position="177"/>
    </location>
</feature>
<accession>A0ABS9HN10</accession>
<dbReference type="PROSITE" id="PS51372">
    <property type="entry name" value="PRD_2"/>
    <property type="match status" value="2"/>
</dbReference>
<proteinExistence type="predicted"/>
<reference evidence="3 4" key="1">
    <citation type="submission" date="2022-01" db="EMBL/GenBank/DDBJ databases">
        <title>Identification and Characterization of Corynebacterium sp.</title>
        <authorList>
            <person name="Luo Q."/>
            <person name="Qu P."/>
            <person name="Chen Q."/>
        </authorList>
    </citation>
    <scope>NUCLEOTIDE SEQUENCE [LARGE SCALE GENOMIC DNA]</scope>
    <source>
        <strain evidence="3 4">MC-12</strain>
    </source>
</reference>
<organism evidence="3 4">
    <name type="scientific">Corynebacterium parakroppenstedtii</name>
    <dbReference type="NCBI Taxonomy" id="2828363"/>
    <lineage>
        <taxon>Bacteria</taxon>
        <taxon>Bacillati</taxon>
        <taxon>Actinomycetota</taxon>
        <taxon>Actinomycetes</taxon>
        <taxon>Mycobacteriales</taxon>
        <taxon>Corynebacteriaceae</taxon>
        <taxon>Corynebacterium</taxon>
    </lineage>
</organism>
<dbReference type="Gene3D" id="2.30.24.10">
    <property type="entry name" value="CAT RNA-binding domain"/>
    <property type="match status" value="1"/>
</dbReference>
<dbReference type="GeneID" id="92727875"/>
<keyword evidence="1" id="KW-0677">Repeat</keyword>
<sequence>MKIVRVLNNNVVLATRDDGGEVVLTGWGLGFGKKAGQPVDKSKVKQVFVPEHGRNVDNMGSLLASLNLDYVDLATNLVDGVAGSLVPHPESATVIALADHIQMSVTRQGLADAPANDGHPLEAEVRHLYPDEYSVAERMLAETNAWLARRHQPPLPHAEATAITLHLVNAAFHTDDLSDTYTMTGLFSQLFDIVDSSLGITMDRTSVNAARFITHMRYFFVRVRNGNQLNEGMSVLHDSLGQSHPDAVLCADRLASVLELRLDTELTDDERAYLALHVARLSAEIGNAHP</sequence>
<dbReference type="SUPFAM" id="SSF63520">
    <property type="entry name" value="PTS-regulatory domain, PRD"/>
    <property type="match status" value="2"/>
</dbReference>
<dbReference type="SMART" id="SM01061">
    <property type="entry name" value="CAT_RBD"/>
    <property type="match status" value="1"/>
</dbReference>
<keyword evidence="4" id="KW-1185">Reference proteome</keyword>
<dbReference type="Gene3D" id="1.10.1790.10">
    <property type="entry name" value="PRD domain"/>
    <property type="match status" value="2"/>
</dbReference>
<evidence type="ECO:0000313" key="4">
    <source>
        <dbReference type="Proteomes" id="UP001200604"/>
    </source>
</evidence>
<dbReference type="PANTHER" id="PTHR30185">
    <property type="entry name" value="CRYPTIC BETA-GLUCOSIDE BGL OPERON ANTITERMINATOR"/>
    <property type="match status" value="1"/>
</dbReference>